<evidence type="ECO:0000256" key="1">
    <source>
        <dbReference type="SAM" id="Phobius"/>
    </source>
</evidence>
<dbReference type="AlphaFoldDB" id="A0A914QIQ1"/>
<proteinExistence type="predicted"/>
<evidence type="ECO:0000313" key="2">
    <source>
        <dbReference type="Proteomes" id="UP000887578"/>
    </source>
</evidence>
<feature type="transmembrane region" description="Helical" evidence="1">
    <location>
        <begin position="15"/>
        <end position="31"/>
    </location>
</feature>
<reference evidence="3" key="1">
    <citation type="submission" date="2022-11" db="UniProtKB">
        <authorList>
            <consortium name="WormBaseParasite"/>
        </authorList>
    </citation>
    <scope>IDENTIFICATION</scope>
</reference>
<sequence length="188" mass="22077">MTITIIDGIRWTTEIFLLCYYISVVYFIFRMKINNKNKDYQSAFYILFLMISVADIATIIDNFLVIKIILIDDWKPWFYVRPLWDTIGWACSGYCIYFQSLIHVGIATNRAWTAFTLNNQSPIIKAAAKYGKLFIFVIPFVALAILAPRFRGHSKYYYDENNELYTVYVEKDVAVVSFTFHVIFCNQN</sequence>
<dbReference type="Pfam" id="PF10323">
    <property type="entry name" value="7TM_GPCR_Srv"/>
    <property type="match status" value="1"/>
</dbReference>
<evidence type="ECO:0000313" key="3">
    <source>
        <dbReference type="WBParaSite" id="PDA_v2.g3456.t1"/>
    </source>
</evidence>
<dbReference type="InterPro" id="IPR019426">
    <property type="entry name" value="7TM_GPCR_serpentine_rcpt_Srv"/>
</dbReference>
<keyword evidence="2" id="KW-1185">Reference proteome</keyword>
<protein>
    <submittedName>
        <fullName evidence="3">Opsin</fullName>
    </submittedName>
</protein>
<keyword evidence="1" id="KW-1133">Transmembrane helix</keyword>
<name>A0A914QIQ1_9BILA</name>
<keyword evidence="1" id="KW-0472">Membrane</keyword>
<dbReference type="WBParaSite" id="PDA_v2.g3456.t1">
    <property type="protein sequence ID" value="PDA_v2.g3456.t1"/>
    <property type="gene ID" value="PDA_v2.g3456"/>
</dbReference>
<keyword evidence="1" id="KW-0812">Transmembrane</keyword>
<feature type="transmembrane region" description="Helical" evidence="1">
    <location>
        <begin position="130"/>
        <end position="150"/>
    </location>
</feature>
<organism evidence="2 3">
    <name type="scientific">Panagrolaimus davidi</name>
    <dbReference type="NCBI Taxonomy" id="227884"/>
    <lineage>
        <taxon>Eukaryota</taxon>
        <taxon>Metazoa</taxon>
        <taxon>Ecdysozoa</taxon>
        <taxon>Nematoda</taxon>
        <taxon>Chromadorea</taxon>
        <taxon>Rhabditida</taxon>
        <taxon>Tylenchina</taxon>
        <taxon>Panagrolaimomorpha</taxon>
        <taxon>Panagrolaimoidea</taxon>
        <taxon>Panagrolaimidae</taxon>
        <taxon>Panagrolaimus</taxon>
    </lineage>
</organism>
<feature type="transmembrane region" description="Helical" evidence="1">
    <location>
        <begin position="86"/>
        <end position="109"/>
    </location>
</feature>
<accession>A0A914QIQ1</accession>
<feature type="transmembrane region" description="Helical" evidence="1">
    <location>
        <begin position="43"/>
        <end position="66"/>
    </location>
</feature>
<dbReference type="Proteomes" id="UP000887578">
    <property type="component" value="Unplaced"/>
</dbReference>